<sequence length="615" mass="65859">MQPADQRHAPFGPEVSWPTGYSNLEYRNGDYRYEPQAAQPSADGTGQHPYAAFDASGYGDDGYSDPGYQGPSAQDSGIAGTRTVRGFVEAGQGQSGYAPDAGYAQSSYLSGYERPGYAGSSYTAGGNIELAYPAGTSDAYRGDLYQQPWDYDQPLRYEGEDEAYPVRGGYQQDSGYRGQDDRAERYQPPAFDPAAYNGSDYSMPGVNGPGYDLAGIIGTSDFEAIGYDEPGYGRLAYDDPRYDQPRYDGPRFDETRLDNLWLAGDDVRREAEPIGYGNDGFGDSPNRSGYSSGFPSGSFASLGSDRGRGMPADTRFDMKALAGPVTDHTRFDVPAFDETRLDNLRSQPRLTGPQRFTGPQRAATAVLAPPAFQPRSWAEDTSLDHFADLDLTDEPVPAAFTRTLERPDRLEQDDDTATRRAVGRRRGRSGDRRQWMALGAIAVVAAGAISGVLMKYVFSGPSGPAHQVVAPQTVDGFARSANLEKQLHVAAEAAQVTKASSGQARNVVSAVYEQGKVMGVGAQVFMFVGGNLQGADPTASVANFEATYPGSVTVSAGPLGGQAACTETHLNNQSAAMCVYFDNDTFGTVVSSTMTTAKLAATMNAVRPNLELLAK</sequence>
<feature type="region of interest" description="Disordered" evidence="1">
    <location>
        <begin position="404"/>
        <end position="429"/>
    </location>
</feature>
<gene>
    <name evidence="2" type="ORF">EAS64_40865</name>
</gene>
<dbReference type="RefSeq" id="WP_145862111.1">
    <property type="nucleotide sequence ID" value="NZ_RPFW01000012.1"/>
</dbReference>
<dbReference type="Proteomes" id="UP000460272">
    <property type="component" value="Unassembled WGS sequence"/>
</dbReference>
<accession>A0A6P2BL64</accession>
<evidence type="ECO:0000313" key="3">
    <source>
        <dbReference type="Proteomes" id="UP000460272"/>
    </source>
</evidence>
<dbReference type="EMBL" id="RPFW01000012">
    <property type="protein sequence ID" value="TVY99625.1"/>
    <property type="molecule type" value="Genomic_DNA"/>
</dbReference>
<name>A0A6P2BL64_9ACTN</name>
<reference evidence="2 3" key="1">
    <citation type="submission" date="2018-11" db="EMBL/GenBank/DDBJ databases">
        <title>Trebonia kvetii gen.nov., sp.nov., a novel acidophilic actinobacterium, and proposal of the new actinobacterial family Treboniaceae fam. nov.</title>
        <authorList>
            <person name="Rapoport D."/>
            <person name="Sagova-Mareckova M."/>
            <person name="Sedlacek I."/>
            <person name="Provaznik J."/>
            <person name="Kralova S."/>
            <person name="Pavlinic D."/>
            <person name="Benes V."/>
            <person name="Kopecky J."/>
        </authorList>
    </citation>
    <scope>NUCLEOTIDE SEQUENCE [LARGE SCALE GENOMIC DNA]</scope>
    <source>
        <strain evidence="2 3">15Tr583</strain>
    </source>
</reference>
<keyword evidence="3" id="KW-1185">Reference proteome</keyword>
<feature type="region of interest" description="Disordered" evidence="1">
    <location>
        <begin position="275"/>
        <end position="295"/>
    </location>
</feature>
<dbReference type="OrthoDB" id="3868477at2"/>
<organism evidence="2 3">
    <name type="scientific">Trebonia kvetii</name>
    <dbReference type="NCBI Taxonomy" id="2480626"/>
    <lineage>
        <taxon>Bacteria</taxon>
        <taxon>Bacillati</taxon>
        <taxon>Actinomycetota</taxon>
        <taxon>Actinomycetes</taxon>
        <taxon>Streptosporangiales</taxon>
        <taxon>Treboniaceae</taxon>
        <taxon>Trebonia</taxon>
    </lineage>
</organism>
<protein>
    <submittedName>
        <fullName evidence="2">Uncharacterized protein</fullName>
    </submittedName>
</protein>
<evidence type="ECO:0000313" key="2">
    <source>
        <dbReference type="EMBL" id="TVY99625.1"/>
    </source>
</evidence>
<comment type="caution">
    <text evidence="2">The sequence shown here is derived from an EMBL/GenBank/DDBJ whole genome shotgun (WGS) entry which is preliminary data.</text>
</comment>
<evidence type="ECO:0000256" key="1">
    <source>
        <dbReference type="SAM" id="MobiDB-lite"/>
    </source>
</evidence>
<feature type="region of interest" description="Disordered" evidence="1">
    <location>
        <begin position="1"/>
        <end position="81"/>
    </location>
</feature>
<dbReference type="AlphaFoldDB" id="A0A6P2BL64"/>
<proteinExistence type="predicted"/>